<dbReference type="Proteomes" id="UP000045842">
    <property type="component" value="Unassembled WGS sequence"/>
</dbReference>
<evidence type="ECO:0000313" key="12">
    <source>
        <dbReference type="Proteomes" id="UP000045842"/>
    </source>
</evidence>
<evidence type="ECO:0000313" key="8">
    <source>
        <dbReference type="EMBL" id="CPA88075.1"/>
    </source>
</evidence>
<reference evidence="8" key="3">
    <citation type="submission" date="2015-03" db="EMBL/GenBank/DDBJ databases">
        <authorList>
            <consortium name="Pathogen Informatics"/>
            <person name="Murphy D."/>
        </authorList>
    </citation>
    <scope>NUCLEOTIDE SEQUENCE</scope>
    <source>
        <strain evidence="8">N09902308</strain>
    </source>
</reference>
<dbReference type="Proteomes" id="UP000044938">
    <property type="component" value="Unassembled WGS sequence"/>
</dbReference>
<dbReference type="EMBL" id="CSAD01000294">
    <property type="protein sequence ID" value="COV66268.1"/>
    <property type="molecule type" value="Genomic_DNA"/>
</dbReference>
<evidence type="ECO:0000313" key="13">
    <source>
        <dbReference type="Proteomes" id="UP000046680"/>
    </source>
</evidence>
<dbReference type="EMBL" id="CNGE01000982">
    <property type="protein sequence ID" value="CKT57169.1"/>
    <property type="molecule type" value="Genomic_DNA"/>
</dbReference>
<dbReference type="EMBL" id="CSAE01000284">
    <property type="protein sequence ID" value="COW02551.1"/>
    <property type="molecule type" value="Genomic_DNA"/>
</dbReference>
<dbReference type="EMBL" id="CSAJ01000289">
    <property type="protein sequence ID" value="COW31183.1"/>
    <property type="molecule type" value="Genomic_DNA"/>
</dbReference>
<evidence type="ECO:0000313" key="5">
    <source>
        <dbReference type="EMBL" id="COW02551.1"/>
    </source>
</evidence>
<dbReference type="AlphaFoldDB" id="A0A0U0SBZ7"/>
<dbReference type="EMBL" id="CHKL01000228">
    <property type="protein sequence ID" value="COW31283.1"/>
    <property type="molecule type" value="Genomic_DNA"/>
</dbReference>
<evidence type="ECO:0000313" key="2">
    <source>
        <dbReference type="EMBL" id="CFR79441.1"/>
    </source>
</evidence>
<evidence type="ECO:0000313" key="11">
    <source>
        <dbReference type="Proteomes" id="UP000044938"/>
    </source>
</evidence>
<dbReference type="Proteomes" id="UP000039021">
    <property type="component" value="Unassembled WGS sequence"/>
</dbReference>
<evidence type="ECO:0000313" key="10">
    <source>
        <dbReference type="Proteomes" id="UP000039021"/>
    </source>
</evidence>
<gene>
    <name evidence="2" type="ORF">ERS007657_01748</name>
    <name evidence="4" type="ORF">ERS007679_02243</name>
    <name evidence="1" type="ORF">ERS007681_02259</name>
    <name evidence="5" type="ORF">ERS007703_02556</name>
    <name evidence="6" type="ORF">ERS007720_02315</name>
    <name evidence="8" type="ORF">ERS007739_04914</name>
    <name evidence="7" type="ORF">ERS007741_02155</name>
    <name evidence="3" type="ORF">ERS027646_03818</name>
</gene>
<evidence type="ECO:0000313" key="3">
    <source>
        <dbReference type="EMBL" id="CKT57169.1"/>
    </source>
</evidence>
<proteinExistence type="predicted"/>
<dbReference type="Proteomes" id="UP000048948">
    <property type="component" value="Unassembled WGS sequence"/>
</dbReference>
<name>A0A0U0SBZ7_MYCTX</name>
<reference evidence="9 10" key="2">
    <citation type="submission" date="2015-03" db="EMBL/GenBank/DDBJ databases">
        <authorList>
            <consortium name="Pathogen Informatics"/>
        </authorList>
    </citation>
    <scope>NUCLEOTIDE SEQUENCE [LARGE SCALE GENOMIC DNA]</scope>
    <source>
        <strain evidence="3 16">Bir 172</strain>
        <strain evidence="2 13">C09601061</strain>
        <strain evidence="4 12">G09801536</strain>
        <strain evidence="1 14">G09901357</strain>
        <strain evidence="9">K00500041</strain>
        <strain evidence="6 11">M09401471</strain>
        <strain evidence="10">N09902308</strain>
        <strain evidence="7 15">P00601463</strain>
    </source>
</reference>
<protein>
    <submittedName>
        <fullName evidence="5">Uncharacterized protein</fullName>
    </submittedName>
</protein>
<evidence type="ECO:0000313" key="1">
    <source>
        <dbReference type="EMBL" id="CFE39870.1"/>
    </source>
</evidence>
<sequence length="82" mass="8866">MDRLRLLGGRFFSAGKLCGHWAAAALRALGGLLGGLTDRLSDGGCVLRHLNGVRSQLNELRHRRNNTGCQLSGRLAELGRDL</sequence>
<dbReference type="EMBL" id="CGCX01000583">
    <property type="protein sequence ID" value="CFR79441.1"/>
    <property type="molecule type" value="Genomic_DNA"/>
</dbReference>
<dbReference type="EMBL" id="CFOE01000283">
    <property type="protein sequence ID" value="CFE39870.1"/>
    <property type="molecule type" value="Genomic_DNA"/>
</dbReference>
<reference evidence="5" key="1">
    <citation type="submission" date="2015-03" db="EMBL/GenBank/DDBJ databases">
        <authorList>
            <person name="Murphy D."/>
        </authorList>
    </citation>
    <scope>NUCLEOTIDE SEQUENCE [LARGE SCALE GENOMIC DNA]</scope>
    <source>
        <strain evidence="5">K00500041</strain>
    </source>
</reference>
<accession>A0A0U0SBZ7</accession>
<evidence type="ECO:0000313" key="15">
    <source>
        <dbReference type="Proteomes" id="UP000048600"/>
    </source>
</evidence>
<dbReference type="Proteomes" id="UP000046680">
    <property type="component" value="Unassembled WGS sequence"/>
</dbReference>
<dbReference type="Proteomes" id="UP000038802">
    <property type="component" value="Unassembled WGS sequence"/>
</dbReference>
<evidence type="ECO:0000313" key="14">
    <source>
        <dbReference type="Proteomes" id="UP000048289"/>
    </source>
</evidence>
<organism evidence="5 9">
    <name type="scientific">Mycobacterium tuberculosis</name>
    <dbReference type="NCBI Taxonomy" id="1773"/>
    <lineage>
        <taxon>Bacteria</taxon>
        <taxon>Bacillati</taxon>
        <taxon>Actinomycetota</taxon>
        <taxon>Actinomycetes</taxon>
        <taxon>Mycobacteriales</taxon>
        <taxon>Mycobacteriaceae</taxon>
        <taxon>Mycobacterium</taxon>
        <taxon>Mycobacterium tuberculosis complex</taxon>
    </lineage>
</organism>
<dbReference type="Proteomes" id="UP000048600">
    <property type="component" value="Unassembled WGS sequence"/>
</dbReference>
<dbReference type="EMBL" id="CSBK01003400">
    <property type="protein sequence ID" value="CPA88075.1"/>
    <property type="molecule type" value="Genomic_DNA"/>
</dbReference>
<evidence type="ECO:0000313" key="4">
    <source>
        <dbReference type="EMBL" id="COV66268.1"/>
    </source>
</evidence>
<dbReference type="Proteomes" id="UP000048289">
    <property type="component" value="Unassembled WGS sequence"/>
</dbReference>
<evidence type="ECO:0000313" key="7">
    <source>
        <dbReference type="EMBL" id="COW31283.1"/>
    </source>
</evidence>
<evidence type="ECO:0000313" key="6">
    <source>
        <dbReference type="EMBL" id="COW31183.1"/>
    </source>
</evidence>
<evidence type="ECO:0000313" key="16">
    <source>
        <dbReference type="Proteomes" id="UP000048948"/>
    </source>
</evidence>
<evidence type="ECO:0000313" key="9">
    <source>
        <dbReference type="Proteomes" id="UP000038802"/>
    </source>
</evidence>